<feature type="region of interest" description="Disordered" evidence="2">
    <location>
        <begin position="46"/>
        <end position="65"/>
    </location>
</feature>
<dbReference type="GO" id="GO:0008270">
    <property type="term" value="F:zinc ion binding"/>
    <property type="evidence" value="ECO:0007669"/>
    <property type="project" value="UniProtKB-KW"/>
</dbReference>
<dbReference type="GeneID" id="75913057"/>
<dbReference type="SMART" id="SM00343">
    <property type="entry name" value="ZnF_C2HC"/>
    <property type="match status" value="2"/>
</dbReference>
<dbReference type="Gene3D" id="4.10.60.10">
    <property type="entry name" value="Zinc finger, CCHC-type"/>
    <property type="match status" value="1"/>
</dbReference>
<feature type="domain" description="CCHC-type" evidence="3">
    <location>
        <begin position="32"/>
        <end position="47"/>
    </location>
</feature>
<comment type="caution">
    <text evidence="4">The sequence shown here is derived from an EMBL/GenBank/DDBJ whole genome shotgun (WGS) entry which is preliminary data.</text>
</comment>
<dbReference type="GO" id="GO:0003676">
    <property type="term" value="F:nucleic acid binding"/>
    <property type="evidence" value="ECO:0007669"/>
    <property type="project" value="InterPro"/>
</dbReference>
<gene>
    <name evidence="4" type="ORF">K450DRAFT_233186</name>
</gene>
<sequence length="108" mass="12110">MGIRTCYLYRQAGHTKTDCPVRFQAAQGLKNCYTCHQAGHLKANCPQSNKQGSPFPQNGPSQPFPRVRVRKCLSTPTPTLKTPISSSCQMVSQNHSQRRSMNYEPLKT</sequence>
<keyword evidence="1" id="KW-0479">Metal-binding</keyword>
<keyword evidence="1" id="KW-0863">Zinc-finger</keyword>
<dbReference type="EMBL" id="MU620907">
    <property type="protein sequence ID" value="KAI8581121.1"/>
    <property type="molecule type" value="Genomic_DNA"/>
</dbReference>
<evidence type="ECO:0000256" key="2">
    <source>
        <dbReference type="SAM" id="MobiDB-lite"/>
    </source>
</evidence>
<keyword evidence="5" id="KW-1185">Reference proteome</keyword>
<accession>A0AAD5EBZ9</accession>
<evidence type="ECO:0000256" key="1">
    <source>
        <dbReference type="PROSITE-ProRule" id="PRU00047"/>
    </source>
</evidence>
<feature type="compositionally biased region" description="Polar residues" evidence="2">
    <location>
        <begin position="46"/>
        <end position="61"/>
    </location>
</feature>
<dbReference type="RefSeq" id="XP_051446125.1">
    <property type="nucleotide sequence ID" value="XM_051587712.1"/>
</dbReference>
<evidence type="ECO:0000313" key="5">
    <source>
        <dbReference type="Proteomes" id="UP001206595"/>
    </source>
</evidence>
<reference evidence="4" key="2">
    <citation type="journal article" date="2022" name="Proc. Natl. Acad. Sci. U.S.A.">
        <title>Diploid-dominant life cycles characterize the early evolution of Fungi.</title>
        <authorList>
            <person name="Amses K.R."/>
            <person name="Simmons D.R."/>
            <person name="Longcore J.E."/>
            <person name="Mondo S.J."/>
            <person name="Seto K."/>
            <person name="Jeronimo G.H."/>
            <person name="Bonds A.E."/>
            <person name="Quandt C.A."/>
            <person name="Davis W.J."/>
            <person name="Chang Y."/>
            <person name="Federici B.A."/>
            <person name="Kuo A."/>
            <person name="LaButti K."/>
            <person name="Pangilinan J."/>
            <person name="Andreopoulos W."/>
            <person name="Tritt A."/>
            <person name="Riley R."/>
            <person name="Hundley H."/>
            <person name="Johnson J."/>
            <person name="Lipzen A."/>
            <person name="Barry K."/>
            <person name="Lang B.F."/>
            <person name="Cuomo C.A."/>
            <person name="Buchler N.E."/>
            <person name="Grigoriev I.V."/>
            <person name="Spatafora J.W."/>
            <person name="Stajich J.E."/>
            <person name="James T.Y."/>
        </authorList>
    </citation>
    <scope>NUCLEOTIDE SEQUENCE</scope>
    <source>
        <strain evidence="4">AG</strain>
    </source>
</reference>
<dbReference type="InterPro" id="IPR036875">
    <property type="entry name" value="Znf_CCHC_sf"/>
</dbReference>
<evidence type="ECO:0000259" key="3">
    <source>
        <dbReference type="PROSITE" id="PS50158"/>
    </source>
</evidence>
<reference evidence="4" key="1">
    <citation type="submission" date="2021-06" db="EMBL/GenBank/DDBJ databases">
        <authorList>
            <consortium name="DOE Joint Genome Institute"/>
            <person name="Mondo S.J."/>
            <person name="Amses K.R."/>
            <person name="Simmons D.R."/>
            <person name="Longcore J.E."/>
            <person name="Seto K."/>
            <person name="Alves G.H."/>
            <person name="Bonds A.E."/>
            <person name="Quandt C.A."/>
            <person name="Davis W.J."/>
            <person name="Chang Y."/>
            <person name="Letcher P.M."/>
            <person name="Powell M.J."/>
            <person name="Kuo A."/>
            <person name="Labutti K."/>
            <person name="Pangilinan J."/>
            <person name="Andreopoulos W."/>
            <person name="Tritt A."/>
            <person name="Riley R."/>
            <person name="Hundley H."/>
            <person name="Johnson J."/>
            <person name="Lipzen A."/>
            <person name="Barry K."/>
            <person name="Berbee M.L."/>
            <person name="Buchler N.E."/>
            <person name="Grigoriev I.V."/>
            <person name="Spatafora J.W."/>
            <person name="Stajich J.E."/>
            <person name="James T.Y."/>
        </authorList>
    </citation>
    <scope>NUCLEOTIDE SEQUENCE</scope>
    <source>
        <strain evidence="4">AG</strain>
    </source>
</reference>
<feature type="compositionally biased region" description="Polar residues" evidence="2">
    <location>
        <begin position="75"/>
        <end position="95"/>
    </location>
</feature>
<name>A0AAD5EBZ9_UMBRA</name>
<proteinExistence type="predicted"/>
<protein>
    <recommendedName>
        <fullName evidence="3">CCHC-type domain-containing protein</fullName>
    </recommendedName>
</protein>
<organism evidence="4 5">
    <name type="scientific">Umbelopsis ramanniana AG</name>
    <dbReference type="NCBI Taxonomy" id="1314678"/>
    <lineage>
        <taxon>Eukaryota</taxon>
        <taxon>Fungi</taxon>
        <taxon>Fungi incertae sedis</taxon>
        <taxon>Mucoromycota</taxon>
        <taxon>Mucoromycotina</taxon>
        <taxon>Umbelopsidomycetes</taxon>
        <taxon>Umbelopsidales</taxon>
        <taxon>Umbelopsidaceae</taxon>
        <taxon>Umbelopsis</taxon>
    </lineage>
</organism>
<evidence type="ECO:0000313" key="4">
    <source>
        <dbReference type="EMBL" id="KAI8581121.1"/>
    </source>
</evidence>
<feature type="region of interest" description="Disordered" evidence="2">
    <location>
        <begin position="75"/>
        <end position="108"/>
    </location>
</feature>
<dbReference type="SUPFAM" id="SSF57756">
    <property type="entry name" value="Retrovirus zinc finger-like domains"/>
    <property type="match status" value="1"/>
</dbReference>
<dbReference type="Pfam" id="PF00098">
    <property type="entry name" value="zf-CCHC"/>
    <property type="match status" value="1"/>
</dbReference>
<dbReference type="AlphaFoldDB" id="A0AAD5EBZ9"/>
<dbReference type="PROSITE" id="PS50158">
    <property type="entry name" value="ZF_CCHC"/>
    <property type="match status" value="1"/>
</dbReference>
<dbReference type="InterPro" id="IPR001878">
    <property type="entry name" value="Znf_CCHC"/>
</dbReference>
<keyword evidence="1" id="KW-0862">Zinc</keyword>
<dbReference type="Proteomes" id="UP001206595">
    <property type="component" value="Unassembled WGS sequence"/>
</dbReference>